<reference evidence="1 2" key="1">
    <citation type="submission" date="2019-01" db="EMBL/GenBank/DDBJ databases">
        <authorList>
            <person name="Deng T."/>
        </authorList>
    </citation>
    <scope>NUCLEOTIDE SEQUENCE [LARGE SCALE GENOMIC DNA]</scope>
    <source>
        <strain evidence="1 2">F8825</strain>
    </source>
</reference>
<keyword evidence="2" id="KW-1185">Reference proteome</keyword>
<dbReference type="PANTHER" id="PTHR12526">
    <property type="entry name" value="GLYCOSYLTRANSFERASE"/>
    <property type="match status" value="1"/>
</dbReference>
<accession>A0A4Q2TW58</accession>
<dbReference type="EMBL" id="SDVB01000082">
    <property type="protein sequence ID" value="RYC25776.1"/>
    <property type="molecule type" value="Genomic_DNA"/>
</dbReference>
<evidence type="ECO:0000313" key="1">
    <source>
        <dbReference type="EMBL" id="RYC25776.1"/>
    </source>
</evidence>
<dbReference type="AlphaFoldDB" id="A0A4Q2TW58"/>
<dbReference type="OrthoDB" id="7988204at2"/>
<proteinExistence type="predicted"/>
<protein>
    <submittedName>
        <fullName evidence="1">Glycosyltransferase family 1 protein</fullName>
    </submittedName>
</protein>
<organism evidence="1 2">
    <name type="scientific">Ciceribacter ferrooxidans</name>
    <dbReference type="NCBI Taxonomy" id="2509717"/>
    <lineage>
        <taxon>Bacteria</taxon>
        <taxon>Pseudomonadati</taxon>
        <taxon>Pseudomonadota</taxon>
        <taxon>Alphaproteobacteria</taxon>
        <taxon>Hyphomicrobiales</taxon>
        <taxon>Rhizobiaceae</taxon>
        <taxon>Ciceribacter</taxon>
    </lineage>
</organism>
<dbReference type="SUPFAM" id="SSF53756">
    <property type="entry name" value="UDP-Glycosyltransferase/glycogen phosphorylase"/>
    <property type="match status" value="1"/>
</dbReference>
<dbReference type="Pfam" id="PF13692">
    <property type="entry name" value="Glyco_trans_1_4"/>
    <property type="match status" value="1"/>
</dbReference>
<name>A0A4Q2TW58_9HYPH</name>
<dbReference type="Proteomes" id="UP000291088">
    <property type="component" value="Unassembled WGS sequence"/>
</dbReference>
<dbReference type="Gene3D" id="3.40.50.2000">
    <property type="entry name" value="Glycogen Phosphorylase B"/>
    <property type="match status" value="1"/>
</dbReference>
<dbReference type="PANTHER" id="PTHR12526:SF638">
    <property type="entry name" value="SPORE COAT PROTEIN SA"/>
    <property type="match status" value="1"/>
</dbReference>
<evidence type="ECO:0000313" key="2">
    <source>
        <dbReference type="Proteomes" id="UP000291088"/>
    </source>
</evidence>
<sequence>MVSFASRQKKFKEPSTRGDRRLAALRRFKRDSISLPHVPAKQPRCHLQIVFLVASAQDKMCGVADYTGRLATALRDAGASVTVEYLDSWSLRHIMEIRRHYAGRKDVVFHLQYPSLSIGKSVSPGFLPLALPNIFVTLHEFRIFHILRKMVFLLPSLFAKAVIFSNDEEKTLFAHYFPWSHKRLAVVPIGNNIPRLATRKPSGGNERIVYFGQISRNKGIEFFIETIERLREGGSFAEVQMIGALVETDATFVDYVRGSAKRLGIELKLNLPPEAVSEALSEATIALLPFPDGVSNKRGSALACLDHGVCVLTTHTERTPEWLAEVTYPVTAPDDAVAMIGRIAHGEAARTRSPQLLEREMAARDWHAIAGEHLRIYRQTVR</sequence>
<comment type="caution">
    <text evidence="1">The sequence shown here is derived from an EMBL/GenBank/DDBJ whole genome shotgun (WGS) entry which is preliminary data.</text>
</comment>
<gene>
    <name evidence="1" type="ORF">EUU22_01955</name>
</gene>
<keyword evidence="1" id="KW-0808">Transferase</keyword>
<dbReference type="GO" id="GO:0016757">
    <property type="term" value="F:glycosyltransferase activity"/>
    <property type="evidence" value="ECO:0007669"/>
    <property type="project" value="TreeGrafter"/>
</dbReference>